<proteinExistence type="predicted"/>
<keyword evidence="2" id="KW-1185">Reference proteome</keyword>
<evidence type="ECO:0000313" key="1">
    <source>
        <dbReference type="EMBL" id="QAT17497.1"/>
    </source>
</evidence>
<reference evidence="1 2" key="1">
    <citation type="submission" date="2017-01" db="EMBL/GenBank/DDBJ databases">
        <title>First insights into the biology of 'candidatus Vampirococcus archaeovorus'.</title>
        <authorList>
            <person name="Kizina J."/>
            <person name="Jordan S."/>
            <person name="Stueber K."/>
            <person name="Reinhardt R."/>
            <person name="Harder J."/>
        </authorList>
    </citation>
    <scope>NUCLEOTIDE SEQUENCE [LARGE SCALE GENOMIC DNA]</scope>
    <source>
        <strain evidence="1 2">LiM</strain>
    </source>
</reference>
<protein>
    <submittedName>
        <fullName evidence="1">Uncharacterized protein</fullName>
    </submittedName>
</protein>
<dbReference type="Proteomes" id="UP000287243">
    <property type="component" value="Chromosome"/>
</dbReference>
<name>A0A410P5M9_VELA1</name>
<accession>A0A410P5M9</accession>
<gene>
    <name evidence="1" type="ORF">BU251_07100</name>
</gene>
<dbReference type="KEGG" id="vai:BU251_07100"/>
<organism evidence="1 2">
    <name type="scientific">Velamenicoccus archaeovorus</name>
    <dbReference type="NCBI Taxonomy" id="1930593"/>
    <lineage>
        <taxon>Bacteria</taxon>
        <taxon>Pseudomonadati</taxon>
        <taxon>Candidatus Omnitrophota</taxon>
        <taxon>Candidatus Velamenicoccus</taxon>
    </lineage>
</organism>
<dbReference type="EMBL" id="CP019384">
    <property type="protein sequence ID" value="QAT17497.1"/>
    <property type="molecule type" value="Genomic_DNA"/>
</dbReference>
<sequence>MVPLDFAVKEENLDIGEMKENNVTLRLGARKFHARASRREISFAGTELTPQGGRPTQFRISGGPNFVRKVYPVIGKIKEINVDSALGHLKISAKAGRRKFSA</sequence>
<dbReference type="AlphaFoldDB" id="A0A410P5M9"/>
<evidence type="ECO:0000313" key="2">
    <source>
        <dbReference type="Proteomes" id="UP000287243"/>
    </source>
</evidence>